<accession>A0ABQ5Z5Q5</accession>
<dbReference type="PANTHER" id="PTHR33337">
    <property type="entry name" value="GFA DOMAIN-CONTAINING PROTEIN"/>
    <property type="match status" value="1"/>
</dbReference>
<comment type="similarity">
    <text evidence="1">Belongs to the Gfa family.</text>
</comment>
<evidence type="ECO:0000256" key="4">
    <source>
        <dbReference type="ARBA" id="ARBA00023239"/>
    </source>
</evidence>
<gene>
    <name evidence="6" type="ORF">GCM10007925_10250</name>
</gene>
<protein>
    <submittedName>
        <fullName evidence="6">Aldehyde-activating protein</fullName>
    </submittedName>
</protein>
<sequence length="134" mass="14584">MAAEQGGCLCGAIRFEVRDGAQPVHHALCHCRDCQRASGAPANSWSLFAKGGVTITGEPKGYRSSEHAERQFCATCGTSLFYLNDQIFPGQIDIQSATFDNPDAFPVQGQIQTAERIGWMGRLDSLPSFERYPG</sequence>
<keyword evidence="3" id="KW-0862">Zinc</keyword>
<keyword evidence="4" id="KW-0456">Lyase</keyword>
<dbReference type="InterPro" id="IPR011057">
    <property type="entry name" value="Mss4-like_sf"/>
</dbReference>
<evidence type="ECO:0000256" key="3">
    <source>
        <dbReference type="ARBA" id="ARBA00022833"/>
    </source>
</evidence>
<dbReference type="Gene3D" id="3.90.1590.10">
    <property type="entry name" value="glutathione-dependent formaldehyde- activating enzyme (gfa)"/>
    <property type="match status" value="1"/>
</dbReference>
<evidence type="ECO:0000256" key="1">
    <source>
        <dbReference type="ARBA" id="ARBA00005495"/>
    </source>
</evidence>
<keyword evidence="2" id="KW-0479">Metal-binding</keyword>
<feature type="domain" description="CENP-V/GFA" evidence="5">
    <location>
        <begin position="4"/>
        <end position="120"/>
    </location>
</feature>
<evidence type="ECO:0000256" key="2">
    <source>
        <dbReference type="ARBA" id="ARBA00022723"/>
    </source>
</evidence>
<dbReference type="PANTHER" id="PTHR33337:SF40">
    <property type="entry name" value="CENP-V_GFA DOMAIN-CONTAINING PROTEIN-RELATED"/>
    <property type="match status" value="1"/>
</dbReference>
<dbReference type="InterPro" id="IPR006913">
    <property type="entry name" value="CENP-V/GFA"/>
</dbReference>
<dbReference type="EMBL" id="BSOO01000007">
    <property type="protein sequence ID" value="GLR47314.1"/>
    <property type="molecule type" value="Genomic_DNA"/>
</dbReference>
<name>A0ABQ5Z5Q5_9SPHN</name>
<evidence type="ECO:0000313" key="7">
    <source>
        <dbReference type="Proteomes" id="UP001156703"/>
    </source>
</evidence>
<reference evidence="7" key="1">
    <citation type="journal article" date="2019" name="Int. J. Syst. Evol. Microbiol.">
        <title>The Global Catalogue of Microorganisms (GCM) 10K type strain sequencing project: providing services to taxonomists for standard genome sequencing and annotation.</title>
        <authorList>
            <consortium name="The Broad Institute Genomics Platform"/>
            <consortium name="The Broad Institute Genome Sequencing Center for Infectious Disease"/>
            <person name="Wu L."/>
            <person name="Ma J."/>
        </authorList>
    </citation>
    <scope>NUCLEOTIDE SEQUENCE [LARGE SCALE GENOMIC DNA]</scope>
    <source>
        <strain evidence="7">NBRC 102146</strain>
    </source>
</reference>
<dbReference type="Pfam" id="PF04828">
    <property type="entry name" value="GFA"/>
    <property type="match status" value="1"/>
</dbReference>
<evidence type="ECO:0000259" key="5">
    <source>
        <dbReference type="PROSITE" id="PS51891"/>
    </source>
</evidence>
<organism evidence="6 7">
    <name type="scientific">Sphingomonas astaxanthinifaciens DSM 22298</name>
    <dbReference type="NCBI Taxonomy" id="1123267"/>
    <lineage>
        <taxon>Bacteria</taxon>
        <taxon>Pseudomonadati</taxon>
        <taxon>Pseudomonadota</taxon>
        <taxon>Alphaproteobacteria</taxon>
        <taxon>Sphingomonadales</taxon>
        <taxon>Sphingomonadaceae</taxon>
        <taxon>Sphingomonas</taxon>
    </lineage>
</organism>
<proteinExistence type="inferred from homology"/>
<dbReference type="SUPFAM" id="SSF51316">
    <property type="entry name" value="Mss4-like"/>
    <property type="match status" value="1"/>
</dbReference>
<evidence type="ECO:0000313" key="6">
    <source>
        <dbReference type="EMBL" id="GLR47314.1"/>
    </source>
</evidence>
<dbReference type="RefSeq" id="WP_029941310.1">
    <property type="nucleotide sequence ID" value="NZ_BSOO01000007.1"/>
</dbReference>
<comment type="caution">
    <text evidence="6">The sequence shown here is derived from an EMBL/GenBank/DDBJ whole genome shotgun (WGS) entry which is preliminary data.</text>
</comment>
<dbReference type="PROSITE" id="PS51891">
    <property type="entry name" value="CENP_V_GFA"/>
    <property type="match status" value="1"/>
</dbReference>
<dbReference type="Proteomes" id="UP001156703">
    <property type="component" value="Unassembled WGS sequence"/>
</dbReference>
<keyword evidence="7" id="KW-1185">Reference proteome</keyword>